<dbReference type="RefSeq" id="WP_114583005.1">
    <property type="nucleotide sequence ID" value="NZ_QPMH01000016.1"/>
</dbReference>
<reference evidence="2 3" key="1">
    <citation type="submission" date="2018-07" db="EMBL/GenBank/DDBJ databases">
        <title>Venubactetium sediminum gen. nov., sp. nov., isolated from a marine solar saltern.</title>
        <authorList>
            <person name="Wang S."/>
        </authorList>
    </citation>
    <scope>NUCLEOTIDE SEQUENCE [LARGE SCALE GENOMIC DNA]</scope>
    <source>
        <strain evidence="2 3">WD2A32</strain>
    </source>
</reference>
<name>A0A369T7Y5_9PROT</name>
<evidence type="ECO:0000313" key="3">
    <source>
        <dbReference type="Proteomes" id="UP000253941"/>
    </source>
</evidence>
<dbReference type="EMBL" id="QPMH01000016">
    <property type="protein sequence ID" value="RDD61002.1"/>
    <property type="molecule type" value="Genomic_DNA"/>
</dbReference>
<dbReference type="Proteomes" id="UP000253941">
    <property type="component" value="Unassembled WGS sequence"/>
</dbReference>
<organism evidence="2 3">
    <name type="scientific">Ferruginivarius sediminum</name>
    <dbReference type="NCBI Taxonomy" id="2661937"/>
    <lineage>
        <taxon>Bacteria</taxon>
        <taxon>Pseudomonadati</taxon>
        <taxon>Pseudomonadota</taxon>
        <taxon>Alphaproteobacteria</taxon>
        <taxon>Rhodospirillales</taxon>
        <taxon>Rhodospirillaceae</taxon>
        <taxon>Ferruginivarius</taxon>
    </lineage>
</organism>
<evidence type="ECO:0000313" key="2">
    <source>
        <dbReference type="EMBL" id="RDD61002.1"/>
    </source>
</evidence>
<keyword evidence="3" id="KW-1185">Reference proteome</keyword>
<protein>
    <submittedName>
        <fullName evidence="2">Uncharacterized protein</fullName>
    </submittedName>
</protein>
<sequence length="430" mass="47426">MTARASAAKPHLDPERFTEARQKVRSLLEKSEAYQAMPADKRRDIARNFVEIVDYLGAPDGIPQEKIARARQSGKTGGDAYAMPMAEGDFAAEGEGGRPAFQAQSAREGAAVAGMLLREVNFSSFVGGLIQNVFQAIVDASIQQMEAYGELVASVAKTLNQFRDENVSVNQGRDHLVEQFPDFFELSVDTGFFGETGPRVKLRDDADDREAARRVNESLPIEGDPITSLDDETIEERVVPAARTQLATSRQQLLATMVLMGINRIVVTDGRISAKVLYNFRARDNLAYQRSATRFDYDRRLRTVTGEGEFERRSDEGSSSYSSSDTEEGTEYSSRNRGAQRWAKGTYKYTSQPALKLASATQENVTGSLETAASLAGNVDINFKSDYFPLEEMADSFQIGRIRDASRPGNAREQVSETSRQGSERSAEEG</sequence>
<feature type="region of interest" description="Disordered" evidence="1">
    <location>
        <begin position="308"/>
        <end position="338"/>
    </location>
</feature>
<gene>
    <name evidence="2" type="ORF">DRB17_14850</name>
</gene>
<feature type="region of interest" description="Disordered" evidence="1">
    <location>
        <begin position="404"/>
        <end position="430"/>
    </location>
</feature>
<accession>A0A369T7Y5</accession>
<proteinExistence type="predicted"/>
<evidence type="ECO:0000256" key="1">
    <source>
        <dbReference type="SAM" id="MobiDB-lite"/>
    </source>
</evidence>
<dbReference type="AlphaFoldDB" id="A0A369T7Y5"/>
<comment type="caution">
    <text evidence="2">The sequence shown here is derived from an EMBL/GenBank/DDBJ whole genome shotgun (WGS) entry which is preliminary data.</text>
</comment>